<dbReference type="RefSeq" id="WP_138538435.1">
    <property type="nucleotide sequence ID" value="NZ_CP045430.1"/>
</dbReference>
<name>A0A5S3UXB5_9GAMM</name>
<evidence type="ECO:0000313" key="1">
    <source>
        <dbReference type="EMBL" id="QPB85761.1"/>
    </source>
</evidence>
<protein>
    <submittedName>
        <fullName evidence="1">Uncharacterized protein</fullName>
    </submittedName>
</protein>
<reference evidence="1 2" key="1">
    <citation type="submission" date="2019-10" db="EMBL/GenBank/DDBJ databases">
        <title>Pseudoalteromonas rubra S4059.</title>
        <authorList>
            <person name="Paulsen S."/>
            <person name="Wang X."/>
        </authorList>
    </citation>
    <scope>NUCLEOTIDE SEQUENCE [LARGE SCALE GENOMIC DNA]</scope>
    <source>
        <strain evidence="1 2">S4059</strain>
    </source>
</reference>
<dbReference type="EMBL" id="CP045430">
    <property type="protein sequence ID" value="QPB85761.1"/>
    <property type="molecule type" value="Genomic_DNA"/>
</dbReference>
<proteinExistence type="predicted"/>
<organism evidence="1 2">
    <name type="scientific">Pseudoalteromonas rubra</name>
    <dbReference type="NCBI Taxonomy" id="43658"/>
    <lineage>
        <taxon>Bacteria</taxon>
        <taxon>Pseudomonadati</taxon>
        <taxon>Pseudomonadota</taxon>
        <taxon>Gammaproteobacteria</taxon>
        <taxon>Alteromonadales</taxon>
        <taxon>Pseudoalteromonadaceae</taxon>
        <taxon>Pseudoalteromonas</taxon>
    </lineage>
</organism>
<gene>
    <name evidence="1" type="ORF">CWC22_022410</name>
</gene>
<dbReference type="Proteomes" id="UP000305729">
    <property type="component" value="Chromosome 2"/>
</dbReference>
<accession>A0A5S3UXB5</accession>
<evidence type="ECO:0000313" key="2">
    <source>
        <dbReference type="Proteomes" id="UP000305729"/>
    </source>
</evidence>
<dbReference type="AlphaFoldDB" id="A0A5S3UXB5"/>
<sequence length="136" mass="15094">MNVEIFINCDGDIIEPEIQISGSWSSLSKFGAFLEQLNSTSSVNLPVFKNEFYPQAIKRLAVNFETSGNGLLTVGIDGQVLNVAGNAVAIKKLACSLINFFDEDTEVEEHFQLDYYEGNDLLNETSCTLIFLCDRL</sequence>